<dbReference type="Gene3D" id="3.30.160.270">
    <property type="match status" value="1"/>
</dbReference>
<evidence type="ECO:0000256" key="1">
    <source>
        <dbReference type="ARBA" id="ARBA00004689"/>
    </source>
</evidence>
<dbReference type="HAMAP" id="MF_01025">
    <property type="entry name" value="LeuA_type1"/>
    <property type="match status" value="1"/>
</dbReference>
<dbReference type="InterPro" id="IPR036230">
    <property type="entry name" value="LeuA_allosteric_dom_sf"/>
</dbReference>
<dbReference type="PROSITE" id="PS50991">
    <property type="entry name" value="PYR_CT"/>
    <property type="match status" value="1"/>
</dbReference>
<dbReference type="NCBIfam" id="NF002086">
    <property type="entry name" value="PRK00915.1-3"/>
    <property type="match status" value="1"/>
</dbReference>
<dbReference type="GO" id="GO:0010177">
    <property type="term" value="F:methylthioalkylmalate synthase activity"/>
    <property type="evidence" value="ECO:0007669"/>
    <property type="project" value="UniProtKB-ARBA"/>
</dbReference>
<sequence>MLQHAVRRAASAAARPSNKRALSFASGSRVLCEPPRSSTHASSDAEEGDAIYVHGEKKDRLILFDTTLRDGEQSPGATLNFREKMDIARALSLMGIDVCEAGFPISSPGDFEAVAAIAQEIGHLTTNRKTGQPMTIAGLARAMEKDIQRCYDAVKFAPSHRIHTFLATSDIHLKYKLKISRDECIRRAVEAVSFAASLCPDVEFSPEDAGRSDPDFLCDVLAEVIKAGATTLNIPDTVGYTVPEEYGSLIQYLIENTPGSERAVFSTHCHNDLGLATANALAGVRGGARQVEVTINGIGERAGNTALEEILMTLKTRPQHFPVYSTADSTHITRCSRMVSHYTGMSVQPNKAIVGANAFAHESGIHQDGVLKHQATYEIMLPESVGLTENKMVLGKHSGRHAYSKRLQQLGYTDLTQEQLDYYVEKFKVLADEKKVVTDADIEAIVSDELYKPEAYWTLQSVHVTAGNRVKPTATVTLAFKDGSEVSEAAMGTGPVDAIYVAIKRATNMPDMKLNEYSVNSITDGTYALGEVTVRVEDESDAPVSGKLANAQTGVTRNRQYVGHGANTDILVASATAYVNAVNRLLAAKERMESESDLDERKQSKRVSAGSRRSRNDEDAVEEA</sequence>
<dbReference type="InterPro" id="IPR054691">
    <property type="entry name" value="LeuA/HCS_post-cat"/>
</dbReference>
<dbReference type="PROSITE" id="PS00816">
    <property type="entry name" value="AIPM_HOMOCIT_SYNTH_2"/>
    <property type="match status" value="1"/>
</dbReference>
<feature type="compositionally biased region" description="Basic and acidic residues" evidence="11">
    <location>
        <begin position="591"/>
        <end position="602"/>
    </location>
</feature>
<proteinExistence type="inferred from homology"/>
<accession>A0AAD5LKN5</accession>
<evidence type="ECO:0000256" key="8">
    <source>
        <dbReference type="ARBA" id="ARBA00022723"/>
    </source>
</evidence>
<keyword evidence="6" id="KW-0028">Amino-acid biosynthesis</keyword>
<dbReference type="Gene3D" id="1.10.238.260">
    <property type="match status" value="1"/>
</dbReference>
<evidence type="ECO:0000256" key="3">
    <source>
        <dbReference type="ARBA" id="ARBA00012973"/>
    </source>
</evidence>
<evidence type="ECO:0000256" key="6">
    <source>
        <dbReference type="ARBA" id="ARBA00022605"/>
    </source>
</evidence>
<evidence type="ECO:0000256" key="10">
    <source>
        <dbReference type="ARBA" id="ARBA00023304"/>
    </source>
</evidence>
<dbReference type="SUPFAM" id="SSF110921">
    <property type="entry name" value="2-isopropylmalate synthase LeuA, allosteric (dimerisation) domain"/>
    <property type="match status" value="1"/>
</dbReference>
<comment type="caution">
    <text evidence="13">The sequence shown here is derived from an EMBL/GenBank/DDBJ whole genome shotgun (WGS) entry which is preliminary data.</text>
</comment>
<evidence type="ECO:0000256" key="5">
    <source>
        <dbReference type="ARBA" id="ARBA00022490"/>
    </source>
</evidence>
<evidence type="ECO:0000256" key="9">
    <source>
        <dbReference type="ARBA" id="ARBA00023211"/>
    </source>
</evidence>
<dbReference type="InterPro" id="IPR050073">
    <property type="entry name" value="2-IPM_HCS-like"/>
</dbReference>
<dbReference type="GO" id="GO:0009098">
    <property type="term" value="P:L-leucine biosynthetic process"/>
    <property type="evidence" value="ECO:0007669"/>
    <property type="project" value="UniProtKB-KW"/>
</dbReference>
<dbReference type="InterPro" id="IPR002034">
    <property type="entry name" value="AIPM/Hcit_synth_CS"/>
</dbReference>
<dbReference type="PANTHER" id="PTHR10277:SF9">
    <property type="entry name" value="2-ISOPROPYLMALATE SYNTHASE 1, CHLOROPLASTIC-RELATED"/>
    <property type="match status" value="1"/>
</dbReference>
<gene>
    <name evidence="13" type="ORF">P43SY_002043</name>
</gene>
<dbReference type="PROSITE" id="PS00815">
    <property type="entry name" value="AIPM_HOMOCIT_SYNTH_1"/>
    <property type="match status" value="1"/>
</dbReference>
<dbReference type="InterPro" id="IPR013785">
    <property type="entry name" value="Aldolase_TIM"/>
</dbReference>
<evidence type="ECO:0000313" key="13">
    <source>
        <dbReference type="EMBL" id="KAJ0404200.1"/>
    </source>
</evidence>
<organism evidence="13 14">
    <name type="scientific">Pythium insidiosum</name>
    <name type="common">Pythiosis disease agent</name>
    <dbReference type="NCBI Taxonomy" id="114742"/>
    <lineage>
        <taxon>Eukaryota</taxon>
        <taxon>Sar</taxon>
        <taxon>Stramenopiles</taxon>
        <taxon>Oomycota</taxon>
        <taxon>Peronosporomycetes</taxon>
        <taxon>Pythiales</taxon>
        <taxon>Pythiaceae</taxon>
        <taxon>Pythium</taxon>
    </lineage>
</organism>
<dbReference type="InterPro" id="IPR000891">
    <property type="entry name" value="PYR_CT"/>
</dbReference>
<dbReference type="CDD" id="cd07940">
    <property type="entry name" value="DRE_TIM_IPMS"/>
    <property type="match status" value="1"/>
</dbReference>
<comment type="pathway">
    <text evidence="1">Amino-acid biosynthesis; L-leucine biosynthesis; L-leucine from 3-methyl-2-oxobutanoate: step 1/4.</text>
</comment>
<dbReference type="GO" id="GO:0003852">
    <property type="term" value="F:2-isopropylmalate synthase activity"/>
    <property type="evidence" value="ECO:0007669"/>
    <property type="project" value="UniProtKB-EC"/>
</dbReference>
<dbReference type="PANTHER" id="PTHR10277">
    <property type="entry name" value="HOMOCITRATE SYNTHASE-RELATED"/>
    <property type="match status" value="1"/>
</dbReference>
<dbReference type="EMBL" id="JAKCXM010000067">
    <property type="protein sequence ID" value="KAJ0404200.1"/>
    <property type="molecule type" value="Genomic_DNA"/>
</dbReference>
<feature type="domain" description="Pyruvate carboxyltransferase" evidence="12">
    <location>
        <begin position="61"/>
        <end position="333"/>
    </location>
</feature>
<dbReference type="SUPFAM" id="SSF51569">
    <property type="entry name" value="Aldolase"/>
    <property type="match status" value="1"/>
</dbReference>
<dbReference type="Proteomes" id="UP001209570">
    <property type="component" value="Unassembled WGS sequence"/>
</dbReference>
<dbReference type="InterPro" id="IPR005671">
    <property type="entry name" value="LeuA_bact_synth"/>
</dbReference>
<evidence type="ECO:0000259" key="12">
    <source>
        <dbReference type="PROSITE" id="PS50991"/>
    </source>
</evidence>
<evidence type="ECO:0000256" key="11">
    <source>
        <dbReference type="SAM" id="MobiDB-lite"/>
    </source>
</evidence>
<evidence type="ECO:0000256" key="2">
    <source>
        <dbReference type="ARBA" id="ARBA00009396"/>
    </source>
</evidence>
<dbReference type="Pfam" id="PF22617">
    <property type="entry name" value="HCS_D2"/>
    <property type="match status" value="1"/>
</dbReference>
<dbReference type="Pfam" id="PF08502">
    <property type="entry name" value="LeuA_dimer"/>
    <property type="match status" value="1"/>
</dbReference>
<dbReference type="Pfam" id="PF00682">
    <property type="entry name" value="HMGL-like"/>
    <property type="match status" value="1"/>
</dbReference>
<keyword evidence="8" id="KW-0479">Metal-binding</keyword>
<dbReference type="Gene3D" id="3.20.20.70">
    <property type="entry name" value="Aldolase class I"/>
    <property type="match status" value="1"/>
</dbReference>
<dbReference type="NCBIfam" id="TIGR00973">
    <property type="entry name" value="leuA_bact"/>
    <property type="match status" value="1"/>
</dbReference>
<protein>
    <recommendedName>
        <fullName evidence="3">2-isopropylmalate synthase</fullName>
        <ecNumber evidence="3">2.3.3.13</ecNumber>
    </recommendedName>
</protein>
<evidence type="ECO:0000313" key="14">
    <source>
        <dbReference type="Proteomes" id="UP001209570"/>
    </source>
</evidence>
<dbReference type="FunFam" id="3.30.160.270:FF:000001">
    <property type="entry name" value="2-isopropylmalate synthase"/>
    <property type="match status" value="1"/>
</dbReference>
<dbReference type="GO" id="GO:0046872">
    <property type="term" value="F:metal ion binding"/>
    <property type="evidence" value="ECO:0007669"/>
    <property type="project" value="UniProtKB-KW"/>
</dbReference>
<keyword evidence="4" id="KW-0432">Leucine biosynthesis</keyword>
<feature type="region of interest" description="Disordered" evidence="11">
    <location>
        <begin position="591"/>
        <end position="624"/>
    </location>
</feature>
<dbReference type="FunFam" id="1.10.238.260:FF:000001">
    <property type="entry name" value="2-isopropylmalate synthase"/>
    <property type="match status" value="1"/>
</dbReference>
<keyword evidence="10" id="KW-0100">Branched-chain amino acid biosynthesis</keyword>
<dbReference type="FunFam" id="3.20.20.70:FF:000010">
    <property type="entry name" value="2-isopropylmalate synthase"/>
    <property type="match status" value="1"/>
</dbReference>
<keyword evidence="7" id="KW-0808">Transferase</keyword>
<evidence type="ECO:0000256" key="7">
    <source>
        <dbReference type="ARBA" id="ARBA00022679"/>
    </source>
</evidence>
<reference evidence="13" key="1">
    <citation type="submission" date="2021-12" db="EMBL/GenBank/DDBJ databases">
        <title>Prjna785345.</title>
        <authorList>
            <person name="Rujirawat T."/>
            <person name="Krajaejun T."/>
        </authorList>
    </citation>
    <scope>NUCLEOTIDE SEQUENCE</scope>
    <source>
        <strain evidence="13">Pi057C3</strain>
    </source>
</reference>
<dbReference type="InterPro" id="IPR013709">
    <property type="entry name" value="2-isopropylmalate_synth_dimer"/>
</dbReference>
<keyword evidence="14" id="KW-1185">Reference proteome</keyword>
<dbReference type="SMART" id="SM00917">
    <property type="entry name" value="LeuA_dimer"/>
    <property type="match status" value="1"/>
</dbReference>
<name>A0AAD5LKN5_PYTIN</name>
<keyword evidence="5" id="KW-0963">Cytoplasm</keyword>
<dbReference type="EC" id="2.3.3.13" evidence="3"/>
<dbReference type="AlphaFoldDB" id="A0AAD5LKN5"/>
<comment type="similarity">
    <text evidence="2">Belongs to the alpha-IPM synthase/homocitrate synthase family. LeuA type 1 subfamily.</text>
</comment>
<evidence type="ECO:0000256" key="4">
    <source>
        <dbReference type="ARBA" id="ARBA00022430"/>
    </source>
</evidence>
<keyword evidence="9" id="KW-0464">Manganese</keyword>